<sequence length="634" mass="71416">MREDIVRQNALTVVRQRGGDVSDRTEVRGEYILQFGKYKGKPYRWLLENDVGYTMYLIKNLQKEETSGIPMAEGHSKDSLLSFVNYALSFEEIQSLLTYEASGVGVVAASSEDDQLVGFCSRAKSTWKEIWDSRADGYADFIMRKSCVPGTRMYKLQQYLQKRQQSATASTPVASRAPAKPLVPSAALSKPTAELQASPVDAPASPGLKRKTPVPLPAELTFLVKETTAEKPESTLELRTSAAGTSARKVHAFEDSGEKDKNELHKAICKSVMDELRRTGKSPTDMANQVNELMHLKYERAHLAYLHAIESVRDAEAGVYGQGTIGQFLRKENMARAFGSYDDHDGWYGVSVSSFYLTDCLLDEFKRQEPAMIKLLQGTFGQVFRSDHTRKVARKVTLASGVMSSHAIMNENWLIVSYVMVQSETERSLEPVYQGLAKRYSDAGVEKAGFHWMDRGTSQQEGYHFHQAQWITGTHVYTELFQAQGMTGVAWWNNKWLLDLKQPGVILPALFDPALMVELNSASKRATEQDKYPVLHLSDRDTGERFGLEYAKPGWIGTNIEPKREMNQLLLCLYPCADTCYCPSSTSRRSTLLQSDITLQHSIPCHRSLLTMRQRGRDGWKKERNYKPVYTSKG</sequence>
<name>A0A3N0Z4H5_ANAGA</name>
<reference evidence="2 3" key="1">
    <citation type="submission" date="2018-10" db="EMBL/GenBank/DDBJ databases">
        <title>Genome assembly for a Yunnan-Guizhou Plateau 3E fish, Anabarilius grahami (Regan), and its evolutionary and genetic applications.</title>
        <authorList>
            <person name="Jiang W."/>
        </authorList>
    </citation>
    <scope>NUCLEOTIDE SEQUENCE [LARGE SCALE GENOMIC DNA]</scope>
    <source>
        <strain evidence="2">AG-KIZ</strain>
        <tissue evidence="2">Muscle</tissue>
    </source>
</reference>
<keyword evidence="3" id="KW-1185">Reference proteome</keyword>
<dbReference type="EMBL" id="RJVU01010503">
    <property type="protein sequence ID" value="ROL53390.1"/>
    <property type="molecule type" value="Genomic_DNA"/>
</dbReference>
<organism evidence="2 3">
    <name type="scientific">Anabarilius grahami</name>
    <name type="common">Kanglang fish</name>
    <name type="synonym">Barilius grahami</name>
    <dbReference type="NCBI Taxonomy" id="495550"/>
    <lineage>
        <taxon>Eukaryota</taxon>
        <taxon>Metazoa</taxon>
        <taxon>Chordata</taxon>
        <taxon>Craniata</taxon>
        <taxon>Vertebrata</taxon>
        <taxon>Euteleostomi</taxon>
        <taxon>Actinopterygii</taxon>
        <taxon>Neopterygii</taxon>
        <taxon>Teleostei</taxon>
        <taxon>Ostariophysi</taxon>
        <taxon>Cypriniformes</taxon>
        <taxon>Xenocyprididae</taxon>
        <taxon>Xenocypridinae</taxon>
        <taxon>Xenocypridinae incertae sedis</taxon>
        <taxon>Anabarilius</taxon>
    </lineage>
</organism>
<proteinExistence type="predicted"/>
<accession>A0A3N0Z4H5</accession>
<comment type="caution">
    <text evidence="2">The sequence shown here is derived from an EMBL/GenBank/DDBJ whole genome shotgun (WGS) entry which is preliminary data.</text>
</comment>
<feature type="compositionally biased region" description="Basic and acidic residues" evidence="1">
    <location>
        <begin position="227"/>
        <end position="236"/>
    </location>
</feature>
<feature type="region of interest" description="Disordered" evidence="1">
    <location>
        <begin position="187"/>
        <end position="213"/>
    </location>
</feature>
<feature type="region of interest" description="Disordered" evidence="1">
    <location>
        <begin position="225"/>
        <end position="258"/>
    </location>
</feature>
<dbReference type="AlphaFoldDB" id="A0A3N0Z4H5"/>
<dbReference type="Proteomes" id="UP000281406">
    <property type="component" value="Unassembled WGS sequence"/>
</dbReference>
<evidence type="ECO:0000256" key="1">
    <source>
        <dbReference type="SAM" id="MobiDB-lite"/>
    </source>
</evidence>
<evidence type="ECO:0000313" key="3">
    <source>
        <dbReference type="Proteomes" id="UP000281406"/>
    </source>
</evidence>
<dbReference type="OrthoDB" id="8931359at2759"/>
<evidence type="ECO:0000313" key="2">
    <source>
        <dbReference type="EMBL" id="ROL53390.1"/>
    </source>
</evidence>
<gene>
    <name evidence="2" type="ORF">DPX16_6990</name>
</gene>
<protein>
    <submittedName>
        <fullName evidence="2">Uncharacterized protein</fullName>
    </submittedName>
</protein>